<comment type="caution">
    <text evidence="2">The sequence shown here is derived from an EMBL/GenBank/DDBJ whole genome shotgun (WGS) entry which is preliminary data.</text>
</comment>
<evidence type="ECO:0000256" key="1">
    <source>
        <dbReference type="SAM" id="Coils"/>
    </source>
</evidence>
<evidence type="ECO:0000313" key="3">
    <source>
        <dbReference type="Proteomes" id="UP000325122"/>
    </source>
</evidence>
<evidence type="ECO:0000313" key="2">
    <source>
        <dbReference type="EMBL" id="KAA5805454.1"/>
    </source>
</evidence>
<keyword evidence="1" id="KW-0175">Coiled coil</keyword>
<gene>
    <name evidence="2" type="ORF">F1654_05615</name>
</gene>
<name>A0A5M6ZPF7_9PROT</name>
<dbReference type="AlphaFoldDB" id="A0A5M6ZPF7"/>
<sequence length="273" mass="29348">MAGSTWRADTPDPRLSLAHKSPLWAASMTAMFRGMILLFAMGAGAWALTMADGAAQSNPFDRLVSSQTGRAEPSVWYDRADGRGRFVFDRSAEPALLWPDGAQEVVALYRASAAGGGDIWVNDTEKVVLRVSRIGGWTFFPDDRPDGVAVEPMGRAHTLVAAPANNAQVQTAAREMADRLARLSRQNVRAELAAPAPDQNAYIIDTMAMVTLAAEQASRRSLRNLETVRIGVGETPRASFDGRTLDISVDTARGYGGRPSAAYIRRALEQGGG</sequence>
<dbReference type="Proteomes" id="UP000325122">
    <property type="component" value="Unassembled WGS sequence"/>
</dbReference>
<proteinExistence type="predicted"/>
<dbReference type="InterPro" id="IPR032591">
    <property type="entry name" value="DUF4908"/>
</dbReference>
<keyword evidence="3" id="KW-1185">Reference proteome</keyword>
<feature type="coiled-coil region" evidence="1">
    <location>
        <begin position="166"/>
        <end position="193"/>
    </location>
</feature>
<reference evidence="2 3" key="1">
    <citation type="submission" date="2019-09" db="EMBL/GenBank/DDBJ databases">
        <authorList>
            <person name="Kevbrin V."/>
            <person name="Grouzdev D.S."/>
        </authorList>
    </citation>
    <scope>NUCLEOTIDE SEQUENCE [LARGE SCALE GENOMIC DNA]</scope>
    <source>
        <strain evidence="2 3">G-192</strain>
    </source>
</reference>
<dbReference type="Pfam" id="PF16252">
    <property type="entry name" value="DUF4908"/>
    <property type="match status" value="1"/>
</dbReference>
<protein>
    <submittedName>
        <fullName evidence="2">DUF4908 domain-containing protein</fullName>
    </submittedName>
</protein>
<accession>A0A5M6ZPF7</accession>
<organism evidence="2 3">
    <name type="scientific">Alkalicaulis satelles</name>
    <dbReference type="NCBI Taxonomy" id="2609175"/>
    <lineage>
        <taxon>Bacteria</taxon>
        <taxon>Pseudomonadati</taxon>
        <taxon>Pseudomonadota</taxon>
        <taxon>Alphaproteobacteria</taxon>
        <taxon>Maricaulales</taxon>
        <taxon>Maricaulaceae</taxon>
        <taxon>Alkalicaulis</taxon>
    </lineage>
</organism>
<dbReference type="EMBL" id="VWOJ01000001">
    <property type="protein sequence ID" value="KAA5805454.1"/>
    <property type="molecule type" value="Genomic_DNA"/>
</dbReference>